<reference evidence="2 3" key="1">
    <citation type="journal article" date="2019" name="Sci. Rep.">
        <title>Orb-weaving spider Araneus ventricosus genome elucidates the spidroin gene catalogue.</title>
        <authorList>
            <person name="Kono N."/>
            <person name="Nakamura H."/>
            <person name="Ohtoshi R."/>
            <person name="Moran D.A.P."/>
            <person name="Shinohara A."/>
            <person name="Yoshida Y."/>
            <person name="Fujiwara M."/>
            <person name="Mori M."/>
            <person name="Tomita M."/>
            <person name="Arakawa K."/>
        </authorList>
    </citation>
    <scope>NUCLEOTIDE SEQUENCE [LARGE SCALE GENOMIC DNA]</scope>
</reference>
<sequence length="204" mass="23807">MYLQNSNQNDIPLPNVKSFDNSYGNKNTGNDECENLEDIQEDVSILEALYLANQQSAFDEFVRPKRRSPINTCLKWLFKHVLCCLRSSVIEHKDNNRYLQHSNENDIRRISEFAELRIFDYSHETRNMSAKGETVNIQEDASTLRDSMKNYSDINEYLQSSYKNDIPLPKGDSFDKPYDTSNIGSDYCETEENNSEEIQMKMIE</sequence>
<gene>
    <name evidence="2" type="ORF">AVEN_49259_1</name>
</gene>
<comment type="caution">
    <text evidence="2">The sequence shown here is derived from an EMBL/GenBank/DDBJ whole genome shotgun (WGS) entry which is preliminary data.</text>
</comment>
<evidence type="ECO:0000256" key="1">
    <source>
        <dbReference type="SAM" id="MobiDB-lite"/>
    </source>
</evidence>
<feature type="compositionally biased region" description="Polar residues" evidence="1">
    <location>
        <begin position="1"/>
        <end position="10"/>
    </location>
</feature>
<keyword evidence="3" id="KW-1185">Reference proteome</keyword>
<proteinExistence type="predicted"/>
<dbReference type="Proteomes" id="UP000499080">
    <property type="component" value="Unassembled WGS sequence"/>
</dbReference>
<evidence type="ECO:0000313" key="3">
    <source>
        <dbReference type="Proteomes" id="UP000499080"/>
    </source>
</evidence>
<organism evidence="2 3">
    <name type="scientific">Araneus ventricosus</name>
    <name type="common">Orbweaver spider</name>
    <name type="synonym">Epeira ventricosa</name>
    <dbReference type="NCBI Taxonomy" id="182803"/>
    <lineage>
        <taxon>Eukaryota</taxon>
        <taxon>Metazoa</taxon>
        <taxon>Ecdysozoa</taxon>
        <taxon>Arthropoda</taxon>
        <taxon>Chelicerata</taxon>
        <taxon>Arachnida</taxon>
        <taxon>Araneae</taxon>
        <taxon>Araneomorphae</taxon>
        <taxon>Entelegynae</taxon>
        <taxon>Araneoidea</taxon>
        <taxon>Araneidae</taxon>
        <taxon>Araneus</taxon>
    </lineage>
</organism>
<dbReference type="EMBL" id="BGPR01011357">
    <property type="protein sequence ID" value="GBN50914.1"/>
    <property type="molecule type" value="Genomic_DNA"/>
</dbReference>
<feature type="region of interest" description="Disordered" evidence="1">
    <location>
        <begin position="1"/>
        <end position="21"/>
    </location>
</feature>
<evidence type="ECO:0000313" key="2">
    <source>
        <dbReference type="EMBL" id="GBN50914.1"/>
    </source>
</evidence>
<accession>A0A4Y2PHU7</accession>
<dbReference type="AlphaFoldDB" id="A0A4Y2PHU7"/>
<name>A0A4Y2PHU7_ARAVE</name>
<protein>
    <submittedName>
        <fullName evidence="2">Uncharacterized protein</fullName>
    </submittedName>
</protein>